<evidence type="ECO:0000313" key="2">
    <source>
        <dbReference type="EMBL" id="PIN17874.1"/>
    </source>
</evidence>
<gene>
    <name evidence="2" type="ORF">CDL12_09462</name>
</gene>
<organism evidence="2 3">
    <name type="scientific">Handroanthus impetiginosus</name>
    <dbReference type="NCBI Taxonomy" id="429701"/>
    <lineage>
        <taxon>Eukaryota</taxon>
        <taxon>Viridiplantae</taxon>
        <taxon>Streptophyta</taxon>
        <taxon>Embryophyta</taxon>
        <taxon>Tracheophyta</taxon>
        <taxon>Spermatophyta</taxon>
        <taxon>Magnoliopsida</taxon>
        <taxon>eudicotyledons</taxon>
        <taxon>Gunneridae</taxon>
        <taxon>Pentapetalae</taxon>
        <taxon>asterids</taxon>
        <taxon>lamiids</taxon>
        <taxon>Lamiales</taxon>
        <taxon>Bignoniaceae</taxon>
        <taxon>Crescentiina</taxon>
        <taxon>Tabebuia alliance</taxon>
        <taxon>Handroanthus</taxon>
    </lineage>
</organism>
<evidence type="ECO:0000256" key="1">
    <source>
        <dbReference type="SAM" id="MobiDB-lite"/>
    </source>
</evidence>
<proteinExistence type="predicted"/>
<dbReference type="EMBL" id="NKXS01001587">
    <property type="protein sequence ID" value="PIN17874.1"/>
    <property type="molecule type" value="Genomic_DNA"/>
</dbReference>
<dbReference type="Proteomes" id="UP000231279">
    <property type="component" value="Unassembled WGS sequence"/>
</dbReference>
<sequence length="97" mass="10925">MPFNSVLVVSTAHISAELWQRVACLPERISSDQLLDLVLCFPLQQLGRWALDVWTYLCVSPYPLSYYSDDSDEESGDENSGGGNRNGRGYDYFSHSD</sequence>
<feature type="region of interest" description="Disordered" evidence="1">
    <location>
        <begin position="66"/>
        <end position="97"/>
    </location>
</feature>
<dbReference type="PANTHER" id="PTHR35104:SF6">
    <property type="entry name" value="PROTEIN, PUTATIVE-RELATED"/>
    <property type="match status" value="1"/>
</dbReference>
<dbReference type="AlphaFoldDB" id="A0A2G9HK40"/>
<name>A0A2G9HK40_9LAMI</name>
<evidence type="ECO:0000313" key="3">
    <source>
        <dbReference type="Proteomes" id="UP000231279"/>
    </source>
</evidence>
<keyword evidence="3" id="KW-1185">Reference proteome</keyword>
<comment type="caution">
    <text evidence="2">The sequence shown here is derived from an EMBL/GenBank/DDBJ whole genome shotgun (WGS) entry which is preliminary data.</text>
</comment>
<accession>A0A2G9HK40</accession>
<protein>
    <submittedName>
        <fullName evidence="2">Uncharacterized protein</fullName>
    </submittedName>
</protein>
<dbReference type="OrthoDB" id="1935666at2759"/>
<dbReference type="PANTHER" id="PTHR35104">
    <property type="entry name" value="OS03G0807000 PROTEIN"/>
    <property type="match status" value="1"/>
</dbReference>
<reference evidence="3" key="1">
    <citation type="journal article" date="2018" name="Gigascience">
        <title>Genome assembly of the Pink Ipe (Handroanthus impetiginosus, Bignoniaceae), a highly valued, ecologically keystone Neotropical timber forest tree.</title>
        <authorList>
            <person name="Silva-Junior O.B."/>
            <person name="Grattapaglia D."/>
            <person name="Novaes E."/>
            <person name="Collevatti R.G."/>
        </authorList>
    </citation>
    <scope>NUCLEOTIDE SEQUENCE [LARGE SCALE GENOMIC DNA]</scope>
    <source>
        <strain evidence="3">cv. UFG-1</strain>
    </source>
</reference>